<dbReference type="PANTHER" id="PTHR13710:SF105">
    <property type="entry name" value="ATP-DEPENDENT DNA HELICASE Q1"/>
    <property type="match status" value="1"/>
</dbReference>
<dbReference type="CDD" id="cd17920">
    <property type="entry name" value="DEXHc_RecQ"/>
    <property type="match status" value="1"/>
</dbReference>
<dbReference type="AlphaFoldDB" id="A0A0F9IGG7"/>
<dbReference type="GO" id="GO:0005524">
    <property type="term" value="F:ATP binding"/>
    <property type="evidence" value="ECO:0007669"/>
    <property type="project" value="InterPro"/>
</dbReference>
<evidence type="ECO:0000256" key="5">
    <source>
        <dbReference type="ARBA" id="ARBA00034808"/>
    </source>
</evidence>
<protein>
    <recommendedName>
        <fullName evidence="5">DNA 3'-5' helicase</fullName>
        <ecNumber evidence="5">5.6.2.4</ecNumber>
    </recommendedName>
</protein>
<comment type="catalytic activity">
    <reaction evidence="4">
        <text>Couples ATP hydrolysis with the unwinding of duplex DNA by translocating in the 3'-5' direction.</text>
        <dbReference type="EC" id="5.6.2.4"/>
    </reaction>
</comment>
<dbReference type="GO" id="GO:0003677">
    <property type="term" value="F:DNA binding"/>
    <property type="evidence" value="ECO:0007669"/>
    <property type="project" value="UniProtKB-KW"/>
</dbReference>
<dbReference type="InterPro" id="IPR027417">
    <property type="entry name" value="P-loop_NTPase"/>
</dbReference>
<comment type="similarity">
    <text evidence="1">Belongs to the helicase family. RecQ subfamily.</text>
</comment>
<dbReference type="EMBL" id="LAZR01014118">
    <property type="protein sequence ID" value="KKM18889.1"/>
    <property type="molecule type" value="Genomic_DNA"/>
</dbReference>
<dbReference type="GO" id="GO:0043138">
    <property type="term" value="F:3'-5' DNA helicase activity"/>
    <property type="evidence" value="ECO:0007669"/>
    <property type="project" value="UniProtKB-EC"/>
</dbReference>
<dbReference type="GO" id="GO:0006281">
    <property type="term" value="P:DNA repair"/>
    <property type="evidence" value="ECO:0007669"/>
    <property type="project" value="TreeGrafter"/>
</dbReference>
<evidence type="ECO:0000313" key="7">
    <source>
        <dbReference type="EMBL" id="KKM18889.1"/>
    </source>
</evidence>
<gene>
    <name evidence="7" type="ORF">LCGC14_1661120</name>
</gene>
<organism evidence="7">
    <name type="scientific">marine sediment metagenome</name>
    <dbReference type="NCBI Taxonomy" id="412755"/>
    <lineage>
        <taxon>unclassified sequences</taxon>
        <taxon>metagenomes</taxon>
        <taxon>ecological metagenomes</taxon>
    </lineage>
</organism>
<dbReference type="InterPro" id="IPR014001">
    <property type="entry name" value="Helicase_ATP-bd"/>
</dbReference>
<dbReference type="GO" id="GO:0005737">
    <property type="term" value="C:cytoplasm"/>
    <property type="evidence" value="ECO:0007669"/>
    <property type="project" value="TreeGrafter"/>
</dbReference>
<dbReference type="InterPro" id="IPR011545">
    <property type="entry name" value="DEAD/DEAH_box_helicase_dom"/>
</dbReference>
<keyword evidence="2" id="KW-0238">DNA-binding</keyword>
<comment type="caution">
    <text evidence="7">The sequence shown here is derived from an EMBL/GenBank/DDBJ whole genome shotgun (WGS) entry which is preliminary data.</text>
</comment>
<evidence type="ECO:0000256" key="4">
    <source>
        <dbReference type="ARBA" id="ARBA00034617"/>
    </source>
</evidence>
<dbReference type="PROSITE" id="PS51192">
    <property type="entry name" value="HELICASE_ATP_BIND_1"/>
    <property type="match status" value="1"/>
</dbReference>
<dbReference type="GO" id="GO:0030894">
    <property type="term" value="C:replisome"/>
    <property type="evidence" value="ECO:0007669"/>
    <property type="project" value="TreeGrafter"/>
</dbReference>
<keyword evidence="3" id="KW-0413">Isomerase</keyword>
<evidence type="ECO:0000256" key="2">
    <source>
        <dbReference type="ARBA" id="ARBA00023125"/>
    </source>
</evidence>
<feature type="non-terminal residue" evidence="7">
    <location>
        <position position="170"/>
    </location>
</feature>
<dbReference type="SUPFAM" id="SSF52540">
    <property type="entry name" value="P-loop containing nucleoside triphosphate hydrolases"/>
    <property type="match status" value="1"/>
</dbReference>
<reference evidence="7" key="1">
    <citation type="journal article" date="2015" name="Nature">
        <title>Complex archaea that bridge the gap between prokaryotes and eukaryotes.</title>
        <authorList>
            <person name="Spang A."/>
            <person name="Saw J.H."/>
            <person name="Jorgensen S.L."/>
            <person name="Zaremba-Niedzwiedzka K."/>
            <person name="Martijn J."/>
            <person name="Lind A.E."/>
            <person name="van Eijk R."/>
            <person name="Schleper C."/>
            <person name="Guy L."/>
            <person name="Ettema T.J."/>
        </authorList>
    </citation>
    <scope>NUCLEOTIDE SEQUENCE</scope>
</reference>
<evidence type="ECO:0000256" key="1">
    <source>
        <dbReference type="ARBA" id="ARBA00005446"/>
    </source>
</evidence>
<dbReference type="GO" id="GO:0043590">
    <property type="term" value="C:bacterial nucleoid"/>
    <property type="evidence" value="ECO:0007669"/>
    <property type="project" value="TreeGrafter"/>
</dbReference>
<dbReference type="Gene3D" id="3.40.50.300">
    <property type="entry name" value="P-loop containing nucleotide triphosphate hydrolases"/>
    <property type="match status" value="1"/>
</dbReference>
<evidence type="ECO:0000256" key="3">
    <source>
        <dbReference type="ARBA" id="ARBA00023235"/>
    </source>
</evidence>
<name>A0A0F9IGG7_9ZZZZ</name>
<sequence length="170" mass="18939">MHKNPKDVLEQFWGFSTFRGSQKKVIDAVLNKQDVLALMPTGGGKSLCFQVPAMAQDGLCIVVSPLIALIQDQISNLKQRGIKAMALTGGIPFNELVTLLDNGLYGGYKFIYLSPERLQQELVQDKIRQMNVNLIAIDEAHCISQWGHDFRPAYLECAKLRELLPGTPII</sequence>
<dbReference type="GO" id="GO:0009378">
    <property type="term" value="F:four-way junction helicase activity"/>
    <property type="evidence" value="ECO:0007669"/>
    <property type="project" value="TreeGrafter"/>
</dbReference>
<accession>A0A0F9IGG7</accession>
<dbReference type="SMART" id="SM00487">
    <property type="entry name" value="DEXDc"/>
    <property type="match status" value="1"/>
</dbReference>
<evidence type="ECO:0000259" key="6">
    <source>
        <dbReference type="PROSITE" id="PS51192"/>
    </source>
</evidence>
<dbReference type="GO" id="GO:0006310">
    <property type="term" value="P:DNA recombination"/>
    <property type="evidence" value="ECO:0007669"/>
    <property type="project" value="TreeGrafter"/>
</dbReference>
<dbReference type="PANTHER" id="PTHR13710">
    <property type="entry name" value="DNA HELICASE RECQ FAMILY MEMBER"/>
    <property type="match status" value="1"/>
</dbReference>
<proteinExistence type="inferred from homology"/>
<feature type="domain" description="Helicase ATP-binding" evidence="6">
    <location>
        <begin position="26"/>
        <end position="170"/>
    </location>
</feature>
<dbReference type="EC" id="5.6.2.4" evidence="5"/>
<dbReference type="Pfam" id="PF00270">
    <property type="entry name" value="DEAD"/>
    <property type="match status" value="1"/>
</dbReference>